<organism evidence="1 2">
    <name type="scientific">Holdemania filiformis</name>
    <dbReference type="NCBI Taxonomy" id="61171"/>
    <lineage>
        <taxon>Bacteria</taxon>
        <taxon>Bacillati</taxon>
        <taxon>Bacillota</taxon>
        <taxon>Erysipelotrichia</taxon>
        <taxon>Erysipelotrichales</taxon>
        <taxon>Erysipelotrichaceae</taxon>
        <taxon>Holdemania</taxon>
    </lineage>
</organism>
<protein>
    <submittedName>
        <fullName evidence="1">Uncharacterized protein</fullName>
    </submittedName>
</protein>
<gene>
    <name evidence="1" type="ORF">DWY25_04490</name>
</gene>
<evidence type="ECO:0000313" key="2">
    <source>
        <dbReference type="Proteomes" id="UP000284178"/>
    </source>
</evidence>
<reference evidence="1 2" key="1">
    <citation type="submission" date="2018-08" db="EMBL/GenBank/DDBJ databases">
        <title>A genome reference for cultivated species of the human gut microbiota.</title>
        <authorList>
            <person name="Zou Y."/>
            <person name="Xue W."/>
            <person name="Luo G."/>
        </authorList>
    </citation>
    <scope>NUCLEOTIDE SEQUENCE [LARGE SCALE GENOMIC DNA]</scope>
    <source>
        <strain evidence="1 2">AF24-29</strain>
    </source>
</reference>
<dbReference type="GeneID" id="83014661"/>
<dbReference type="RefSeq" id="WP_117894231.1">
    <property type="nucleotide sequence ID" value="NZ_CABJCV010000004.1"/>
</dbReference>
<evidence type="ECO:0000313" key="1">
    <source>
        <dbReference type="EMBL" id="RGR75499.1"/>
    </source>
</evidence>
<dbReference type="AlphaFoldDB" id="A0A412G465"/>
<sequence>MTIKRYIIGEHINNPFKYLYWRLPDDMQYVYKPGCEIADLAIVENMDSIALVRIVGCASMLGDFPYGHKKVLQLIVRDGWNLNPYQNNPLPF</sequence>
<dbReference type="Proteomes" id="UP000284178">
    <property type="component" value="Unassembled WGS sequence"/>
</dbReference>
<keyword evidence="2" id="KW-1185">Reference proteome</keyword>
<comment type="caution">
    <text evidence="1">The sequence shown here is derived from an EMBL/GenBank/DDBJ whole genome shotgun (WGS) entry which is preliminary data.</text>
</comment>
<name>A0A412G465_9FIRM</name>
<accession>A0A412G465</accession>
<proteinExistence type="predicted"/>
<dbReference type="EMBL" id="QRUP01000004">
    <property type="protein sequence ID" value="RGR75499.1"/>
    <property type="molecule type" value="Genomic_DNA"/>
</dbReference>